<comment type="caution">
    <text evidence="1">The sequence shown here is derived from an EMBL/GenBank/DDBJ whole genome shotgun (WGS) entry which is preliminary data.</text>
</comment>
<name>A0ACC3BNH8_PYRYE</name>
<reference evidence="1" key="1">
    <citation type="submission" date="2019-11" db="EMBL/GenBank/DDBJ databases">
        <title>Nori genome reveals adaptations in red seaweeds to the harsh intertidal environment.</title>
        <authorList>
            <person name="Wang D."/>
            <person name="Mao Y."/>
        </authorList>
    </citation>
    <scope>NUCLEOTIDE SEQUENCE</scope>
    <source>
        <tissue evidence="1">Gametophyte</tissue>
    </source>
</reference>
<sequence length="408" mass="41618">MAASRPAFAAPLWAVVTRPAATPAASVAQRGWGAPVRRPPRWAAARLGVRRASSRRGAVVVAVAPPPPSPPSAEEGGVSSAAAAPPPLSSDAEAADVLVDMDGAPSAEAFAHALAFLPARRAVTVVALLGALETAFLTATKAFSSPAAICGTRGCVDVLSGPYASFLGIPLSLFGFVSYAAFAALAGWPLASPTTSPDFVRRDAATRPLMVGLSAAMVVFSAYLVSLLAFVIRSPCVYCLTSASLCAALFVLTTLVGRAVASVGATVRIGGVGGVAAALLSGVVFLTAPVKAAPPSAPPAITAVSDRKAMTLAKRLEEQGATMFGAYWCGHCYAQKQLFGADAFARIRYIECARDGVGSQAALCREKKVPGYPTWEINGALYPGEADLAGLQAILDGKVPPYVPGGRP</sequence>
<accession>A0ACC3BNH8</accession>
<gene>
    <name evidence="1" type="ORF">I4F81_002094</name>
</gene>
<protein>
    <submittedName>
        <fullName evidence="1">Uncharacterized protein</fullName>
    </submittedName>
</protein>
<dbReference type="Proteomes" id="UP000798662">
    <property type="component" value="Chromosome 1"/>
</dbReference>
<organism evidence="1 2">
    <name type="scientific">Pyropia yezoensis</name>
    <name type="common">Susabi-nori</name>
    <name type="synonym">Porphyra yezoensis</name>
    <dbReference type="NCBI Taxonomy" id="2788"/>
    <lineage>
        <taxon>Eukaryota</taxon>
        <taxon>Rhodophyta</taxon>
        <taxon>Bangiophyceae</taxon>
        <taxon>Bangiales</taxon>
        <taxon>Bangiaceae</taxon>
        <taxon>Pyropia</taxon>
    </lineage>
</organism>
<proteinExistence type="predicted"/>
<evidence type="ECO:0000313" key="2">
    <source>
        <dbReference type="Proteomes" id="UP000798662"/>
    </source>
</evidence>
<dbReference type="EMBL" id="CM020618">
    <property type="protein sequence ID" value="KAK1859499.1"/>
    <property type="molecule type" value="Genomic_DNA"/>
</dbReference>
<evidence type="ECO:0000313" key="1">
    <source>
        <dbReference type="EMBL" id="KAK1859499.1"/>
    </source>
</evidence>
<keyword evidence="2" id="KW-1185">Reference proteome</keyword>